<dbReference type="InterPro" id="IPR000504">
    <property type="entry name" value="RRM_dom"/>
</dbReference>
<name>A0A834I5G3_RHYFE</name>
<dbReference type="CDD" id="cd00590">
    <property type="entry name" value="RRM_SF"/>
    <property type="match status" value="1"/>
</dbReference>
<dbReference type="GO" id="GO:0003729">
    <property type="term" value="F:mRNA binding"/>
    <property type="evidence" value="ECO:0007669"/>
    <property type="project" value="TreeGrafter"/>
</dbReference>
<feature type="domain" description="RRM" evidence="5">
    <location>
        <begin position="105"/>
        <end position="179"/>
    </location>
</feature>
<evidence type="ECO:0000256" key="4">
    <source>
        <dbReference type="SAM" id="MobiDB-lite"/>
    </source>
</evidence>
<reference evidence="6" key="1">
    <citation type="submission" date="2020-08" db="EMBL/GenBank/DDBJ databases">
        <title>Genome sequencing and assembly of the red palm weevil Rhynchophorus ferrugineus.</title>
        <authorList>
            <person name="Dias G.B."/>
            <person name="Bergman C.M."/>
            <person name="Manee M."/>
        </authorList>
    </citation>
    <scope>NUCLEOTIDE SEQUENCE</scope>
    <source>
        <strain evidence="6">AA-2017</strain>
        <tissue evidence="6">Whole larva</tissue>
    </source>
</reference>
<protein>
    <recommendedName>
        <fullName evidence="5">RRM domain-containing protein</fullName>
    </recommendedName>
</protein>
<accession>A0A834I5G3</accession>
<dbReference type="InterPro" id="IPR050502">
    <property type="entry name" value="Euk_RNA-bind_prot"/>
</dbReference>
<sequence>MISDNIKTEEKSSNELDPVEYNMLANSSLDQTQTTRQAQDQISSLDSQAKTLPKSKPCEDGAIILLADEETDLSPISTDTQVPNAGANHKEIINTGEKDKEKPIRSVWISNIPKTLKAIDLKKLFSQHFKVQCARIITNGWNFFGYITLENYEMAKDAITMFNGFTLNKRKISVSLRRPELKAKPQSDEFEDHLMAEGLDEEPTKEKTKKKKEDIQKMPDIKCADVDIIENLKKELSDVKSDHRRTRKRLQAAYKLLDEERDRKAKLLKEVGKLQFLLKKEQRKFDEEKSYWEKKLKAESARYYADRSIINRELDECKRLRECLESNMVEMNSRNRQRSVSPFNRERHHSKIHERQPTPPPAPKLSKHSPIKRNKPSTYQRGVKRAHTYSNNTNANMYQRSGQFQNNLSPWASFGYQLRQNEAPSAIGGNYSSNSGGSSMVPRPNVYTHFQKPFSADSKRY</sequence>
<evidence type="ECO:0000256" key="1">
    <source>
        <dbReference type="ARBA" id="ARBA00022884"/>
    </source>
</evidence>
<feature type="compositionally biased region" description="Basic and acidic residues" evidence="4">
    <location>
        <begin position="1"/>
        <end position="14"/>
    </location>
</feature>
<keyword evidence="7" id="KW-1185">Reference proteome</keyword>
<feature type="compositionally biased region" description="Polar residues" evidence="4">
    <location>
        <begin position="332"/>
        <end position="342"/>
    </location>
</feature>
<feature type="region of interest" description="Disordered" evidence="4">
    <location>
        <begin position="1"/>
        <end position="20"/>
    </location>
</feature>
<gene>
    <name evidence="6" type="ORF">GWI33_014216</name>
</gene>
<dbReference type="PANTHER" id="PTHR48025">
    <property type="entry name" value="OS02G0815200 PROTEIN"/>
    <property type="match status" value="1"/>
</dbReference>
<dbReference type="Proteomes" id="UP000625711">
    <property type="component" value="Unassembled WGS sequence"/>
</dbReference>
<dbReference type="InterPro" id="IPR035979">
    <property type="entry name" value="RBD_domain_sf"/>
</dbReference>
<dbReference type="OrthoDB" id="6159259at2759"/>
<evidence type="ECO:0000259" key="5">
    <source>
        <dbReference type="PROSITE" id="PS50102"/>
    </source>
</evidence>
<dbReference type="PANTHER" id="PTHR48025:SF1">
    <property type="entry name" value="RRM DOMAIN-CONTAINING PROTEIN"/>
    <property type="match status" value="1"/>
</dbReference>
<feature type="region of interest" description="Disordered" evidence="4">
    <location>
        <begin position="332"/>
        <end position="386"/>
    </location>
</feature>
<dbReference type="InterPro" id="IPR012677">
    <property type="entry name" value="Nucleotide-bd_a/b_plait_sf"/>
</dbReference>
<keyword evidence="3" id="KW-0175">Coiled coil</keyword>
<evidence type="ECO:0000313" key="7">
    <source>
        <dbReference type="Proteomes" id="UP000625711"/>
    </source>
</evidence>
<dbReference type="AlphaFoldDB" id="A0A834I5G3"/>
<dbReference type="SMART" id="SM00360">
    <property type="entry name" value="RRM"/>
    <property type="match status" value="1"/>
</dbReference>
<evidence type="ECO:0000256" key="2">
    <source>
        <dbReference type="PROSITE-ProRule" id="PRU00176"/>
    </source>
</evidence>
<dbReference type="PROSITE" id="PS50102">
    <property type="entry name" value="RRM"/>
    <property type="match status" value="1"/>
</dbReference>
<dbReference type="Pfam" id="PF00076">
    <property type="entry name" value="RRM_1"/>
    <property type="match status" value="1"/>
</dbReference>
<dbReference type="EMBL" id="JAACXV010013590">
    <property type="protein sequence ID" value="KAF7273022.1"/>
    <property type="molecule type" value="Genomic_DNA"/>
</dbReference>
<evidence type="ECO:0000256" key="3">
    <source>
        <dbReference type="SAM" id="Coils"/>
    </source>
</evidence>
<evidence type="ECO:0000313" key="6">
    <source>
        <dbReference type="EMBL" id="KAF7273022.1"/>
    </source>
</evidence>
<organism evidence="6 7">
    <name type="scientific">Rhynchophorus ferrugineus</name>
    <name type="common">Red palm weevil</name>
    <name type="synonym">Curculio ferrugineus</name>
    <dbReference type="NCBI Taxonomy" id="354439"/>
    <lineage>
        <taxon>Eukaryota</taxon>
        <taxon>Metazoa</taxon>
        <taxon>Ecdysozoa</taxon>
        <taxon>Arthropoda</taxon>
        <taxon>Hexapoda</taxon>
        <taxon>Insecta</taxon>
        <taxon>Pterygota</taxon>
        <taxon>Neoptera</taxon>
        <taxon>Endopterygota</taxon>
        <taxon>Coleoptera</taxon>
        <taxon>Polyphaga</taxon>
        <taxon>Cucujiformia</taxon>
        <taxon>Curculionidae</taxon>
        <taxon>Dryophthorinae</taxon>
        <taxon>Rhynchophorus</taxon>
    </lineage>
</organism>
<comment type="caution">
    <text evidence="6">The sequence shown here is derived from an EMBL/GenBank/DDBJ whole genome shotgun (WGS) entry which is preliminary data.</text>
</comment>
<proteinExistence type="predicted"/>
<keyword evidence="1 2" id="KW-0694">RNA-binding</keyword>
<feature type="coiled-coil region" evidence="3">
    <location>
        <begin position="229"/>
        <end position="270"/>
    </location>
</feature>
<dbReference type="SUPFAM" id="SSF54928">
    <property type="entry name" value="RNA-binding domain, RBD"/>
    <property type="match status" value="1"/>
</dbReference>
<dbReference type="Gene3D" id="3.30.70.330">
    <property type="match status" value="1"/>
</dbReference>
<dbReference type="GO" id="GO:0005634">
    <property type="term" value="C:nucleus"/>
    <property type="evidence" value="ECO:0007669"/>
    <property type="project" value="TreeGrafter"/>
</dbReference>
<feature type="compositionally biased region" description="Basic residues" evidence="4">
    <location>
        <begin position="365"/>
        <end position="375"/>
    </location>
</feature>